<dbReference type="NCBIfam" id="TIGR04088">
    <property type="entry name" value="cognate_SipW"/>
    <property type="match status" value="1"/>
</dbReference>
<dbReference type="NCBIfam" id="TIGR04090">
    <property type="entry name" value="exp_by_SipW_IV"/>
    <property type="match status" value="1"/>
</dbReference>
<name>A0A0E2H6J8_9FIRM</name>
<organism evidence="1 2">
    <name type="scientific">[Clostridium] clostridioforme 90A8</name>
    <dbReference type="NCBI Taxonomy" id="999408"/>
    <lineage>
        <taxon>Bacteria</taxon>
        <taxon>Bacillati</taxon>
        <taxon>Bacillota</taxon>
        <taxon>Clostridia</taxon>
        <taxon>Lachnospirales</taxon>
        <taxon>Lachnospiraceae</taxon>
        <taxon>Enterocloster</taxon>
    </lineage>
</organism>
<evidence type="ECO:0000313" key="2">
    <source>
        <dbReference type="Proteomes" id="UP000013085"/>
    </source>
</evidence>
<dbReference type="AlphaFoldDB" id="A0A0E2H6J8"/>
<comment type="caution">
    <text evidence="1">The sequence shown here is derived from an EMBL/GenBank/DDBJ whole genome shotgun (WGS) entry which is preliminary data.</text>
</comment>
<dbReference type="Pfam" id="PF12389">
    <property type="entry name" value="Peptidase_M73"/>
    <property type="match status" value="1"/>
</dbReference>
<reference evidence="1 2" key="1">
    <citation type="submission" date="2013-01" db="EMBL/GenBank/DDBJ databases">
        <title>The Genome Sequence of Clostridium clostridioforme 90A8.</title>
        <authorList>
            <consortium name="The Broad Institute Genome Sequencing Platform"/>
            <person name="Earl A."/>
            <person name="Ward D."/>
            <person name="Feldgarden M."/>
            <person name="Gevers D."/>
            <person name="Courvalin P."/>
            <person name="Lambert T."/>
            <person name="Walker B."/>
            <person name="Young S.K."/>
            <person name="Zeng Q."/>
            <person name="Gargeya S."/>
            <person name="Fitzgerald M."/>
            <person name="Haas B."/>
            <person name="Abouelleil A."/>
            <person name="Alvarado L."/>
            <person name="Arachchi H.M."/>
            <person name="Berlin A.M."/>
            <person name="Chapman S.B."/>
            <person name="Dewar J."/>
            <person name="Goldberg J."/>
            <person name="Griggs A."/>
            <person name="Gujja S."/>
            <person name="Hansen M."/>
            <person name="Howarth C."/>
            <person name="Imamovic A."/>
            <person name="Larimer J."/>
            <person name="McCowan C."/>
            <person name="Murphy C."/>
            <person name="Neiman D."/>
            <person name="Pearson M."/>
            <person name="Priest M."/>
            <person name="Roberts A."/>
            <person name="Saif S."/>
            <person name="Shea T."/>
            <person name="Sisk P."/>
            <person name="Sykes S."/>
            <person name="Wortman J."/>
            <person name="Nusbaum C."/>
            <person name="Birren B."/>
        </authorList>
    </citation>
    <scope>NUCLEOTIDE SEQUENCE [LARGE SCALE GENOMIC DNA]</scope>
    <source>
        <strain evidence="1 2">90A8</strain>
    </source>
</reference>
<dbReference type="InterPro" id="IPR022121">
    <property type="entry name" value="Peptidase_M73_camelysin"/>
</dbReference>
<dbReference type="PATRIC" id="fig|999408.3.peg.4158"/>
<dbReference type="RefSeq" id="WP_002593881.1">
    <property type="nucleotide sequence ID" value="NZ_KB850981.1"/>
</dbReference>
<evidence type="ECO:0000313" key="1">
    <source>
        <dbReference type="EMBL" id="ENZ11540.1"/>
    </source>
</evidence>
<sequence length="311" mass="33885">MKKLNKKAAAGIGLGALALVGGTFAYYSQTASLDNPLSTGRYTTQLVEDYTPPTEDLKPGAKWDKNVGAENTGDYPVLVRISMKESWSYKGAADSYKTILSASDLFNNGTYAGGIFDAAQDNDTDGLTPESDGTVVHKNILTDAGWIDGGDGYWYWNGVLEKKGSDKSGTTHLLEGLTMATDIDLGLYETKEYYAVAATQPDLDNTDAWTLIDWTRVKDENDDGLTDIRDLAAVINIPEGESLFRKSESNLDSDRKGYGDSNYTLTVTSEFVQATKDAVTDSWQDFDITKLTNVQVNAEDNVNLENKTVAP</sequence>
<accession>A0A0E2H6J8</accession>
<gene>
    <name evidence="1" type="ORF">HMPREF1090_03895</name>
</gene>
<protein>
    <submittedName>
        <fullName evidence="1">Alternate signal-mediated exported protein</fullName>
    </submittedName>
</protein>
<dbReference type="InterPro" id="IPR024008">
    <property type="entry name" value="BsaA"/>
</dbReference>
<dbReference type="HOGENOM" id="CLU_077614_0_0_9"/>
<dbReference type="Proteomes" id="UP000013085">
    <property type="component" value="Unassembled WGS sequence"/>
</dbReference>
<proteinExistence type="predicted"/>
<dbReference type="EMBL" id="AGYR01000042">
    <property type="protein sequence ID" value="ENZ11540.1"/>
    <property type="molecule type" value="Genomic_DNA"/>
</dbReference>
<dbReference type="InterPro" id="IPR023833">
    <property type="entry name" value="Signal_pept_SipW-depend-type"/>
</dbReference>